<dbReference type="OMA" id="EEHTYKK"/>
<dbReference type="InterPro" id="IPR044751">
    <property type="entry name" value="Ion_transp-like_CBS"/>
</dbReference>
<evidence type="ECO:0000256" key="7">
    <source>
        <dbReference type="PROSITE-ProRule" id="PRU01193"/>
    </source>
</evidence>
<feature type="compositionally biased region" description="Basic residues" evidence="8">
    <location>
        <begin position="462"/>
        <end position="476"/>
    </location>
</feature>
<keyword evidence="3" id="KW-0677">Repeat</keyword>
<dbReference type="InterPro" id="IPR002550">
    <property type="entry name" value="CNNM"/>
</dbReference>
<dbReference type="PANTHER" id="PTHR12064:SF97">
    <property type="entry name" value="METAL TRANSPORTER CNNM-5"/>
    <property type="match status" value="1"/>
</dbReference>
<dbReference type="HOGENOM" id="CLU_011310_0_0_1"/>
<dbReference type="InterPro" id="IPR046342">
    <property type="entry name" value="CBS_dom_sf"/>
</dbReference>
<evidence type="ECO:0000256" key="4">
    <source>
        <dbReference type="ARBA" id="ARBA00022989"/>
    </source>
</evidence>
<keyword evidence="2 7" id="KW-0812">Transmembrane</keyword>
<reference evidence="13" key="2">
    <citation type="submission" date="2010-04" db="EMBL/GenBank/DDBJ databases">
        <authorList>
            <person name="Buell R."/>
            <person name="Hamilton J."/>
            <person name="Hostetler J."/>
        </authorList>
    </citation>
    <scope>NUCLEOTIDE SEQUENCE [LARGE SCALE GENOMIC DNA]</scope>
    <source>
        <strain evidence="13">DAOM:BR144</strain>
    </source>
</reference>
<sequence length="507" mass="56570">MEDDDCKFYSPSCDPASFWTFLGMSVALICAAGMMAGLTMGLLSLDMLNMRILELEGTDIQKKQAKQVLPILHQHHFLLVTLLLVNAGANEALPIFLNKLVPEAVSIVLSVTCVLLFGEIIPSAVFTGPNQLRIAAALAPGVRVLMWLMCPIAYPIAKFLDWWLGAEHDPAQYKRKELKALITLQRENDAARRSFIANARQGSDVKGVSLSSSSSSSNKSLDSEGANAVFLPETQTHLTPRAAYAANQYNSSHDTRLHVDEVTIIHGALDLTSKTVTEVMVPMKDVFMLEYDTKLDENVMADILASGHSRIPIFREYPSNIVGLLLVKRLIVVDPDDERPIGDLSLRKPIVVNPDESCYAILNEFQKGRSHIAMVTKDAAKVLQCWRDGEDIPEDVEFEGIVTIEDVIEELIQEEIEDESDMYVHDVVDYWKSKTRKQRVQQAVGKNLVKKRLKILAERARRAVRNRRSKQPHPHPHGVADPTTAAKLETPIQIKIVTEKTPLFPKP</sequence>
<dbReference type="Pfam" id="PF01595">
    <property type="entry name" value="CNNM"/>
    <property type="match status" value="1"/>
</dbReference>
<proteinExistence type="predicted"/>
<evidence type="ECO:0000313" key="13">
    <source>
        <dbReference type="Proteomes" id="UP000019132"/>
    </source>
</evidence>
<dbReference type="InterPro" id="IPR045095">
    <property type="entry name" value="ACDP"/>
</dbReference>
<dbReference type="PROSITE" id="PS51846">
    <property type="entry name" value="CNNM"/>
    <property type="match status" value="1"/>
</dbReference>
<evidence type="ECO:0000256" key="8">
    <source>
        <dbReference type="SAM" id="MobiDB-lite"/>
    </source>
</evidence>
<feature type="transmembrane region" description="Helical" evidence="9">
    <location>
        <begin position="77"/>
        <end position="98"/>
    </location>
</feature>
<dbReference type="STRING" id="431595.K3XAW9"/>
<keyword evidence="5 7" id="KW-0472">Membrane</keyword>
<evidence type="ECO:0000256" key="1">
    <source>
        <dbReference type="ARBA" id="ARBA00004141"/>
    </source>
</evidence>
<evidence type="ECO:0008006" key="14">
    <source>
        <dbReference type="Google" id="ProtNLM"/>
    </source>
</evidence>
<evidence type="ECO:0000256" key="6">
    <source>
        <dbReference type="PROSITE-ProRule" id="PRU00703"/>
    </source>
</evidence>
<dbReference type="EnsemblProtists" id="PYU1_T014368">
    <property type="protein sequence ID" value="PYU1_T014368"/>
    <property type="gene ID" value="PYU1_G014338"/>
</dbReference>
<dbReference type="PROSITE" id="PS51371">
    <property type="entry name" value="CBS"/>
    <property type="match status" value="1"/>
</dbReference>
<feature type="transmembrane region" description="Helical" evidence="9">
    <location>
        <begin position="134"/>
        <end position="154"/>
    </location>
</feature>
<feature type="transmembrane region" description="Helical" evidence="9">
    <location>
        <begin position="104"/>
        <end position="127"/>
    </location>
</feature>
<dbReference type="Gene3D" id="3.10.580.10">
    <property type="entry name" value="CBS-domain"/>
    <property type="match status" value="1"/>
</dbReference>
<feature type="transmembrane region" description="Helical" evidence="9">
    <location>
        <begin position="18"/>
        <end position="43"/>
    </location>
</feature>
<evidence type="ECO:0000313" key="12">
    <source>
        <dbReference type="EnsemblProtists" id="PYU1_T014368"/>
    </source>
</evidence>
<dbReference type="PANTHER" id="PTHR12064">
    <property type="entry name" value="METAL TRANSPORTER CNNM"/>
    <property type="match status" value="1"/>
</dbReference>
<evidence type="ECO:0000256" key="3">
    <source>
        <dbReference type="ARBA" id="ARBA00022737"/>
    </source>
</evidence>
<dbReference type="VEuPathDB" id="FungiDB:PYU1_G014338"/>
<dbReference type="GO" id="GO:0030026">
    <property type="term" value="P:intracellular manganese ion homeostasis"/>
    <property type="evidence" value="ECO:0007669"/>
    <property type="project" value="TreeGrafter"/>
</dbReference>
<dbReference type="InterPro" id="IPR000644">
    <property type="entry name" value="CBS_dom"/>
</dbReference>
<comment type="subcellular location">
    <subcellularLocation>
        <location evidence="1">Membrane</location>
        <topology evidence="1">Multi-pass membrane protein</topology>
    </subcellularLocation>
</comment>
<reference evidence="13" key="1">
    <citation type="journal article" date="2010" name="Genome Biol.">
        <title>Genome sequence of the necrotrophic plant pathogen Pythium ultimum reveals original pathogenicity mechanisms and effector repertoire.</title>
        <authorList>
            <person name="Levesque C.A."/>
            <person name="Brouwer H."/>
            <person name="Cano L."/>
            <person name="Hamilton J.P."/>
            <person name="Holt C."/>
            <person name="Huitema E."/>
            <person name="Raffaele S."/>
            <person name="Robideau G.P."/>
            <person name="Thines M."/>
            <person name="Win J."/>
            <person name="Zerillo M.M."/>
            <person name="Beakes G.W."/>
            <person name="Boore J.L."/>
            <person name="Busam D."/>
            <person name="Dumas B."/>
            <person name="Ferriera S."/>
            <person name="Fuerstenberg S.I."/>
            <person name="Gachon C.M."/>
            <person name="Gaulin E."/>
            <person name="Govers F."/>
            <person name="Grenville-Briggs L."/>
            <person name="Horner N."/>
            <person name="Hostetler J."/>
            <person name="Jiang R.H."/>
            <person name="Johnson J."/>
            <person name="Krajaejun T."/>
            <person name="Lin H."/>
            <person name="Meijer H.J."/>
            <person name="Moore B."/>
            <person name="Morris P."/>
            <person name="Phuntmart V."/>
            <person name="Puiu D."/>
            <person name="Shetty J."/>
            <person name="Stajich J.E."/>
            <person name="Tripathy S."/>
            <person name="Wawra S."/>
            <person name="van West P."/>
            <person name="Whitty B.R."/>
            <person name="Coutinho P.M."/>
            <person name="Henrissat B."/>
            <person name="Martin F."/>
            <person name="Thomas P.D."/>
            <person name="Tyler B.M."/>
            <person name="De Vries R.P."/>
            <person name="Kamoun S."/>
            <person name="Yandell M."/>
            <person name="Tisserat N."/>
            <person name="Buell C.R."/>
        </authorList>
    </citation>
    <scope>NUCLEOTIDE SEQUENCE</scope>
    <source>
        <strain evidence="13">DAOM:BR144</strain>
    </source>
</reference>
<protein>
    <recommendedName>
        <fullName evidence="14">CNNM transmembrane domain-containing protein</fullName>
    </recommendedName>
</protein>
<dbReference type="SUPFAM" id="SSF54631">
    <property type="entry name" value="CBS-domain pair"/>
    <property type="match status" value="1"/>
</dbReference>
<dbReference type="GO" id="GO:0016020">
    <property type="term" value="C:membrane"/>
    <property type="evidence" value="ECO:0007669"/>
    <property type="project" value="UniProtKB-SubCell"/>
</dbReference>
<dbReference type="EMBL" id="GL376565">
    <property type="status" value="NOT_ANNOTATED_CDS"/>
    <property type="molecule type" value="Genomic_DNA"/>
</dbReference>
<feature type="region of interest" description="Disordered" evidence="8">
    <location>
        <begin position="462"/>
        <end position="487"/>
    </location>
</feature>
<dbReference type="CDD" id="cd04590">
    <property type="entry name" value="CBS_pair_CorC_HlyC_assoc"/>
    <property type="match status" value="1"/>
</dbReference>
<dbReference type="AlphaFoldDB" id="K3XAW9"/>
<dbReference type="Proteomes" id="UP000019132">
    <property type="component" value="Unassembled WGS sequence"/>
</dbReference>
<dbReference type="GO" id="GO:0010960">
    <property type="term" value="P:magnesium ion homeostasis"/>
    <property type="evidence" value="ECO:0007669"/>
    <property type="project" value="InterPro"/>
</dbReference>
<name>K3XAW9_GLOUD</name>
<keyword evidence="13" id="KW-1185">Reference proteome</keyword>
<organism evidence="12 13">
    <name type="scientific">Globisporangium ultimum (strain ATCC 200006 / CBS 805.95 / DAOM BR144)</name>
    <name type="common">Pythium ultimum</name>
    <dbReference type="NCBI Taxonomy" id="431595"/>
    <lineage>
        <taxon>Eukaryota</taxon>
        <taxon>Sar</taxon>
        <taxon>Stramenopiles</taxon>
        <taxon>Oomycota</taxon>
        <taxon>Peronosporomycetes</taxon>
        <taxon>Pythiales</taxon>
        <taxon>Pythiaceae</taxon>
        <taxon>Globisporangium</taxon>
    </lineage>
</organism>
<evidence type="ECO:0000259" key="11">
    <source>
        <dbReference type="PROSITE" id="PS51846"/>
    </source>
</evidence>
<keyword evidence="4 7" id="KW-1133">Transmembrane helix</keyword>
<feature type="domain" description="CBS" evidence="10">
    <location>
        <begin position="345"/>
        <end position="419"/>
    </location>
</feature>
<dbReference type="FunFam" id="3.10.580.10:FF:000006">
    <property type="entry name" value="DUF21 and CBS domain protein"/>
    <property type="match status" value="1"/>
</dbReference>
<feature type="domain" description="CNNM transmembrane" evidence="11">
    <location>
        <begin position="14"/>
        <end position="195"/>
    </location>
</feature>
<dbReference type="eggNOG" id="KOG2118">
    <property type="taxonomic scope" value="Eukaryota"/>
</dbReference>
<dbReference type="InParanoid" id="K3XAW9"/>
<accession>K3XAW9</accession>
<reference evidence="12" key="3">
    <citation type="submission" date="2015-02" db="UniProtKB">
        <authorList>
            <consortium name="EnsemblProtists"/>
        </authorList>
    </citation>
    <scope>IDENTIFICATION</scope>
    <source>
        <strain evidence="12">DAOM BR144</strain>
    </source>
</reference>
<evidence type="ECO:0000256" key="5">
    <source>
        <dbReference type="ARBA" id="ARBA00023136"/>
    </source>
</evidence>
<dbReference type="GO" id="GO:0005737">
    <property type="term" value="C:cytoplasm"/>
    <property type="evidence" value="ECO:0007669"/>
    <property type="project" value="TreeGrafter"/>
</dbReference>
<keyword evidence="6" id="KW-0129">CBS domain</keyword>
<evidence type="ECO:0000259" key="10">
    <source>
        <dbReference type="PROSITE" id="PS51371"/>
    </source>
</evidence>
<evidence type="ECO:0000256" key="9">
    <source>
        <dbReference type="SAM" id="Phobius"/>
    </source>
</evidence>
<evidence type="ECO:0000256" key="2">
    <source>
        <dbReference type="ARBA" id="ARBA00022692"/>
    </source>
</evidence>